<dbReference type="PANTHER" id="PTHR46729">
    <property type="entry name" value="LEUKOCYTE RECEPTOR CLUSTER MEMBER 9"/>
    <property type="match status" value="1"/>
</dbReference>
<dbReference type="Pfam" id="PF10469">
    <property type="entry name" value="AKAP7_NLS"/>
    <property type="match status" value="1"/>
</dbReference>
<evidence type="ECO:0000256" key="1">
    <source>
        <dbReference type="PROSITE-ProRule" id="PRU00723"/>
    </source>
</evidence>
<dbReference type="Gene3D" id="3.90.1140.10">
    <property type="entry name" value="Cyclic phosphodiesterase"/>
    <property type="match status" value="1"/>
</dbReference>
<feature type="region of interest" description="Disordered" evidence="2">
    <location>
        <begin position="25"/>
        <end position="54"/>
    </location>
</feature>
<evidence type="ECO:0000259" key="3">
    <source>
        <dbReference type="PROSITE" id="PS50103"/>
    </source>
</evidence>
<dbReference type="GeneTree" id="ENSGT00390000010577"/>
<feature type="compositionally biased region" description="Polar residues" evidence="2">
    <location>
        <begin position="45"/>
        <end position="54"/>
    </location>
</feature>
<dbReference type="PROSITE" id="PS50103">
    <property type="entry name" value="ZF_C3H1"/>
    <property type="match status" value="1"/>
</dbReference>
<proteinExistence type="predicted"/>
<dbReference type="InterPro" id="IPR042653">
    <property type="entry name" value="Leng9"/>
</dbReference>
<dbReference type="InterPro" id="IPR009097">
    <property type="entry name" value="Cyclic_Pdiesterase"/>
</dbReference>
<evidence type="ECO:0000256" key="2">
    <source>
        <dbReference type="SAM" id="MobiDB-lite"/>
    </source>
</evidence>
<dbReference type="PANTHER" id="PTHR46729:SF1">
    <property type="entry name" value="LEUKOCYTE RECEPTOR CLUSTER MEMBER 9"/>
    <property type="match status" value="1"/>
</dbReference>
<dbReference type="InterPro" id="IPR019510">
    <property type="entry name" value="AKAP7-like_phosphoesterase"/>
</dbReference>
<name>A0A8C6VJA0_NAJNA</name>
<dbReference type="Gene3D" id="4.10.1000.10">
    <property type="entry name" value="Zinc finger, CCCH-type"/>
    <property type="match status" value="1"/>
</dbReference>
<dbReference type="SUPFAM" id="SSF55144">
    <property type="entry name" value="LigT-like"/>
    <property type="match status" value="1"/>
</dbReference>
<feature type="domain" description="C3H1-type" evidence="3">
    <location>
        <begin position="53"/>
        <end position="80"/>
    </location>
</feature>
<sequence length="521" mass="57616">MIHLCSSDFNSFSYTAMDELVVSSGKDFTDHPSESLLEPSEDPDSSLTEESSSNINPPCRFFLEGRCHFGARCQNYHPGDVGEVHHLKDHGPVHVPSLQLTEGKKPAMKTAEDVISRLLWDTQVPAERFSIGYLDRFLGILEESFTSFSWEDLASVGPGVLAIPKHRIQYFKYRDRVVWDKASRTDDVFGSTGSRKTILEVMKEEDTQAKKELLNFPNSPQVEEQLDGNSAKEKELNGTSSGEKLVMALGEAGHNLELAEDIPNNQEGNIASKEKGRETVGSFQGEEFKHACAVGIENEPVMVKRENLDLEKRGGRSCSYPKERPTHFIAIPITSPEIREVVNHFQEAVCAVSSDYAPFCVPRATLHITLCLLHLDTPEEIHKAMVALEELQAGFQRLLPPVLLLSFRNVESFNSRVLYLAPDPVPQLGALAQSLEDGFTKKGLTVICPPSKGKFHLTIVKVPPRKGMPQLPSGLAWAPTMEDLGVQAVESIGLYEVGKGKRTDNVYVSILKLDLYGGSGT</sequence>
<dbReference type="GO" id="GO:0008270">
    <property type="term" value="F:zinc ion binding"/>
    <property type="evidence" value="ECO:0007669"/>
    <property type="project" value="UniProtKB-KW"/>
</dbReference>
<gene>
    <name evidence="4" type="primary">LENG9</name>
</gene>
<dbReference type="Pfam" id="PF04457">
    <property type="entry name" value="MJ1316"/>
    <property type="match status" value="1"/>
</dbReference>
<dbReference type="AlphaFoldDB" id="A0A8C6VJA0"/>
<evidence type="ECO:0000313" key="5">
    <source>
        <dbReference type="Proteomes" id="UP000694559"/>
    </source>
</evidence>
<keyword evidence="1" id="KW-0863">Zinc-finger</keyword>
<dbReference type="InterPro" id="IPR040459">
    <property type="entry name" value="MJ1316"/>
</dbReference>
<keyword evidence="1" id="KW-0862">Zinc</keyword>
<organism evidence="4 5">
    <name type="scientific">Naja naja</name>
    <name type="common">Indian cobra</name>
    <dbReference type="NCBI Taxonomy" id="35670"/>
    <lineage>
        <taxon>Eukaryota</taxon>
        <taxon>Metazoa</taxon>
        <taxon>Chordata</taxon>
        <taxon>Craniata</taxon>
        <taxon>Vertebrata</taxon>
        <taxon>Euteleostomi</taxon>
        <taxon>Lepidosauria</taxon>
        <taxon>Squamata</taxon>
        <taxon>Bifurcata</taxon>
        <taxon>Unidentata</taxon>
        <taxon>Episquamata</taxon>
        <taxon>Toxicofera</taxon>
        <taxon>Serpentes</taxon>
        <taxon>Colubroidea</taxon>
        <taxon>Elapidae</taxon>
        <taxon>Elapinae</taxon>
        <taxon>Naja</taxon>
    </lineage>
</organism>
<dbReference type="Proteomes" id="UP000694559">
    <property type="component" value="Unplaced"/>
</dbReference>
<dbReference type="OrthoDB" id="10263155at2759"/>
<feature type="region of interest" description="Disordered" evidence="2">
    <location>
        <begin position="217"/>
        <end position="239"/>
    </location>
</feature>
<keyword evidence="1" id="KW-0479">Metal-binding</keyword>
<reference evidence="4" key="1">
    <citation type="submission" date="2025-08" db="UniProtKB">
        <authorList>
            <consortium name="Ensembl"/>
        </authorList>
    </citation>
    <scope>IDENTIFICATION</scope>
</reference>
<dbReference type="InterPro" id="IPR000571">
    <property type="entry name" value="Znf_CCCH"/>
</dbReference>
<feature type="zinc finger region" description="C3H1-type" evidence="1">
    <location>
        <begin position="53"/>
        <end position="80"/>
    </location>
</feature>
<reference evidence="4" key="2">
    <citation type="submission" date="2025-09" db="UniProtKB">
        <authorList>
            <consortium name="Ensembl"/>
        </authorList>
    </citation>
    <scope>IDENTIFICATION</scope>
</reference>
<dbReference type="Ensembl" id="ENSNNAT00000006703.1">
    <property type="protein sequence ID" value="ENSNNAP00000006403.1"/>
    <property type="gene ID" value="ENSNNAG00000004339.1"/>
</dbReference>
<keyword evidence="5" id="KW-1185">Reference proteome</keyword>
<accession>A0A8C6VJA0</accession>
<dbReference type="OMA" id="LGKLWLC"/>
<protein>
    <submittedName>
        <fullName evidence="4">Leukocyte receptor cluster member 9</fullName>
    </submittedName>
</protein>
<evidence type="ECO:0000313" key="4">
    <source>
        <dbReference type="Ensembl" id="ENSNNAP00000006403.1"/>
    </source>
</evidence>